<comment type="caution">
    <text evidence="8">The sequence shown here is derived from an EMBL/GenBank/DDBJ whole genome shotgun (WGS) entry which is preliminary data.</text>
</comment>
<evidence type="ECO:0000256" key="1">
    <source>
        <dbReference type="ARBA" id="ARBA00001049"/>
    </source>
</evidence>
<feature type="signal peptide" evidence="7">
    <location>
        <begin position="1"/>
        <end position="19"/>
    </location>
</feature>
<proteinExistence type="inferred from homology"/>
<dbReference type="InterPro" id="IPR043138">
    <property type="entry name" value="GGT_lsub"/>
</dbReference>
<evidence type="ECO:0000313" key="8">
    <source>
        <dbReference type="EMBL" id="HGZ43062.1"/>
    </source>
</evidence>
<dbReference type="InterPro" id="IPR043137">
    <property type="entry name" value="GGT_ssub_C"/>
</dbReference>
<comment type="PTM">
    <text evidence="6">Cleaved by autocatalysis into a large and a small subunit.</text>
</comment>
<dbReference type="PANTHER" id="PTHR43881">
    <property type="entry name" value="GAMMA-GLUTAMYLTRANSPEPTIDASE (AFU_ORTHOLOGUE AFUA_4G13580)"/>
    <property type="match status" value="1"/>
</dbReference>
<evidence type="ECO:0000256" key="2">
    <source>
        <dbReference type="ARBA" id="ARBA00001089"/>
    </source>
</evidence>
<evidence type="ECO:0000256" key="5">
    <source>
        <dbReference type="PIRSR" id="PIRSR600101-2"/>
    </source>
</evidence>
<comment type="catalytic activity">
    <reaction evidence="2 6">
        <text>glutathione + H2O = L-cysteinylglycine + L-glutamate</text>
        <dbReference type="Rhea" id="RHEA:28807"/>
        <dbReference type="ChEBI" id="CHEBI:15377"/>
        <dbReference type="ChEBI" id="CHEBI:29985"/>
        <dbReference type="ChEBI" id="CHEBI:57925"/>
        <dbReference type="ChEBI" id="CHEBI:61694"/>
        <dbReference type="EC" id="3.4.19.13"/>
    </reaction>
</comment>
<sequence>MRVAASRTLVALAAILAMSLVPDEARPARGEATRSVVWARHGMVCAAQPLAVQAGVDILKQGGSAVDAAIAVNACLGVMEPTANGLGGDVFALVWDPRAKSLAGLNGSGRAPLALTIERVPPEPNGTIPVHSPYAWTVPGACDGWFELHRRFGRLPMAKVLAPAIRYAEEGFPVSPVIAADWERAVARFRDKPGFAEVFMPGGRAPREGEVFRNPALARTLRLLAARGRDAYYRGPIAEAIVAFSRRHGGFFSMEDFARHRSTWEAPISTEYRGWRVWEMPPNGQGLAALQMLNILENFDLAALGRGSADWWHVMVEAKKLAYADRARHYADPAFSPVPVERLLSKAYARERAALIDMSRAATSDAPGELPPLDRRETTYLCTADGDGMMVSLIQSNYTGFGSGHVVPDVGFGLQNRGAQFSLDPAHPNALAPGKRPFHTIIPAFVTRDGAPLMAFGLMGGDMQPQGHAQIIVNLRDHGMNLQEAGDAARFYHTGSSDPDGRVMTDGGTLNLEDGVPQAVRDELARRGHRVANALAGAFGGYQAIWRDPATGLYAGATERRKDGCAMGW</sequence>
<keyword evidence="6 8" id="KW-0808">Transferase</keyword>
<dbReference type="InterPro" id="IPR000101">
    <property type="entry name" value="GGT_peptidase"/>
</dbReference>
<dbReference type="InterPro" id="IPR052896">
    <property type="entry name" value="GGT-like_enzyme"/>
</dbReference>
<feature type="chain" id="PRO_5032897386" description="Glutathione hydrolase proenzyme" evidence="7">
    <location>
        <begin position="20"/>
        <end position="569"/>
    </location>
</feature>
<feature type="binding site" evidence="5">
    <location>
        <position position="461"/>
    </location>
    <ligand>
        <name>L-glutamate</name>
        <dbReference type="ChEBI" id="CHEBI:29985"/>
    </ligand>
</feature>
<comment type="pathway">
    <text evidence="6">Sulfur metabolism; glutathione metabolism.</text>
</comment>
<dbReference type="Pfam" id="PF01019">
    <property type="entry name" value="G_glu_transpept"/>
    <property type="match status" value="1"/>
</dbReference>
<dbReference type="PRINTS" id="PR01210">
    <property type="entry name" value="GGTRANSPTASE"/>
</dbReference>
<keyword evidence="7" id="KW-0732">Signal</keyword>
<name>A0A832I9M8_UNCEI</name>
<dbReference type="Gene3D" id="1.10.246.130">
    <property type="match status" value="1"/>
</dbReference>
<keyword evidence="6" id="KW-0317">Glutathione biosynthesis</keyword>
<dbReference type="GO" id="GO:0036374">
    <property type="term" value="F:glutathione hydrolase activity"/>
    <property type="evidence" value="ECO:0007669"/>
    <property type="project" value="UniProtKB-UniRule"/>
</dbReference>
<dbReference type="NCBIfam" id="TIGR00066">
    <property type="entry name" value="g_glut_trans"/>
    <property type="match status" value="1"/>
</dbReference>
<keyword evidence="6" id="KW-0865">Zymogen</keyword>
<evidence type="ECO:0000256" key="7">
    <source>
        <dbReference type="SAM" id="SignalP"/>
    </source>
</evidence>
<dbReference type="UniPathway" id="UPA00204"/>
<evidence type="ECO:0000256" key="6">
    <source>
        <dbReference type="RuleBase" id="RU368036"/>
    </source>
</evidence>
<dbReference type="EMBL" id="DSQF01000012">
    <property type="protein sequence ID" value="HGZ43062.1"/>
    <property type="molecule type" value="Genomic_DNA"/>
</dbReference>
<dbReference type="PANTHER" id="PTHR43881:SF1">
    <property type="entry name" value="GAMMA-GLUTAMYLTRANSPEPTIDASE (AFU_ORTHOLOGUE AFUA_4G13580)"/>
    <property type="match status" value="1"/>
</dbReference>
<gene>
    <name evidence="8" type="primary">ggt</name>
    <name evidence="8" type="ORF">ENR23_06500</name>
</gene>
<protein>
    <recommendedName>
        <fullName evidence="6">Glutathione hydrolase proenzyme</fullName>
        <ecNumber evidence="6">2.3.2.2</ecNumber>
        <ecNumber evidence="6">3.4.19.13</ecNumber>
    </recommendedName>
    <component>
        <recommendedName>
            <fullName evidence="6">Glutathione hydrolase large chain</fullName>
        </recommendedName>
    </component>
    <component>
        <recommendedName>
            <fullName evidence="6">Glutathione hydrolase small chain</fullName>
        </recommendedName>
    </component>
</protein>
<organism evidence="8">
    <name type="scientific">Eiseniibacteriota bacterium</name>
    <dbReference type="NCBI Taxonomy" id="2212470"/>
    <lineage>
        <taxon>Bacteria</taxon>
        <taxon>Candidatus Eiseniibacteriota</taxon>
    </lineage>
</organism>
<reference evidence="8" key="1">
    <citation type="journal article" date="2020" name="mSystems">
        <title>Genome- and Community-Level Interaction Insights into Carbon Utilization and Element Cycling Functions of Hydrothermarchaeota in Hydrothermal Sediment.</title>
        <authorList>
            <person name="Zhou Z."/>
            <person name="Liu Y."/>
            <person name="Xu W."/>
            <person name="Pan J."/>
            <person name="Luo Z.H."/>
            <person name="Li M."/>
        </authorList>
    </citation>
    <scope>NUCLEOTIDE SEQUENCE [LARGE SCALE GENOMIC DNA]</scope>
    <source>
        <strain evidence="8">SpSt-381</strain>
    </source>
</reference>
<dbReference type="GO" id="GO:0006750">
    <property type="term" value="P:glutathione biosynthetic process"/>
    <property type="evidence" value="ECO:0007669"/>
    <property type="project" value="UniProtKB-KW"/>
</dbReference>
<comment type="similarity">
    <text evidence="6">Belongs to the gamma-glutamyltransferase family.</text>
</comment>
<dbReference type="EC" id="2.3.2.2" evidence="6"/>
<comment type="catalytic activity">
    <reaction evidence="1 6">
        <text>an S-substituted glutathione + H2O = an S-substituted L-cysteinylglycine + L-glutamate</text>
        <dbReference type="Rhea" id="RHEA:59468"/>
        <dbReference type="ChEBI" id="CHEBI:15377"/>
        <dbReference type="ChEBI" id="CHEBI:29985"/>
        <dbReference type="ChEBI" id="CHEBI:90779"/>
        <dbReference type="ChEBI" id="CHEBI:143103"/>
        <dbReference type="EC" id="3.4.19.13"/>
    </reaction>
</comment>
<dbReference type="GO" id="GO:0006751">
    <property type="term" value="P:glutathione catabolic process"/>
    <property type="evidence" value="ECO:0007669"/>
    <property type="project" value="UniProtKB-UniRule"/>
</dbReference>
<evidence type="ECO:0000256" key="4">
    <source>
        <dbReference type="PIRSR" id="PIRSR600101-1"/>
    </source>
</evidence>
<dbReference type="GO" id="GO:0103068">
    <property type="term" value="F:leukotriene C4 gamma-glutamyl transferase activity"/>
    <property type="evidence" value="ECO:0007669"/>
    <property type="project" value="UniProtKB-EC"/>
</dbReference>
<keyword evidence="6 8" id="KW-0012">Acyltransferase</keyword>
<dbReference type="EC" id="3.4.19.13" evidence="6"/>
<dbReference type="SUPFAM" id="SSF56235">
    <property type="entry name" value="N-terminal nucleophile aminohydrolases (Ntn hydrolases)"/>
    <property type="match status" value="1"/>
</dbReference>
<dbReference type="AlphaFoldDB" id="A0A832I9M8"/>
<keyword evidence="6" id="KW-0378">Hydrolase</keyword>
<dbReference type="InterPro" id="IPR029055">
    <property type="entry name" value="Ntn_hydrolases_N"/>
</dbReference>
<feature type="active site" description="Nucleophile" evidence="4">
    <location>
        <position position="378"/>
    </location>
</feature>
<evidence type="ECO:0000256" key="3">
    <source>
        <dbReference type="ARBA" id="ARBA00047417"/>
    </source>
</evidence>
<comment type="catalytic activity">
    <reaction evidence="3 6">
        <text>an N-terminal (5-L-glutamyl)-[peptide] + an alpha-amino acid = 5-L-glutamyl amino acid + an N-terminal L-alpha-aminoacyl-[peptide]</text>
        <dbReference type="Rhea" id="RHEA:23904"/>
        <dbReference type="Rhea" id="RHEA-COMP:9780"/>
        <dbReference type="Rhea" id="RHEA-COMP:9795"/>
        <dbReference type="ChEBI" id="CHEBI:77644"/>
        <dbReference type="ChEBI" id="CHEBI:78597"/>
        <dbReference type="ChEBI" id="CHEBI:78599"/>
        <dbReference type="ChEBI" id="CHEBI:78608"/>
        <dbReference type="EC" id="2.3.2.2"/>
    </reaction>
</comment>
<dbReference type="Gene3D" id="3.60.20.40">
    <property type="match status" value="1"/>
</dbReference>
<comment type="subunit">
    <text evidence="6">This enzyme consists of two polypeptide chains, which are synthesized in precursor form from a single polypeptide.</text>
</comment>
<accession>A0A832I9M8</accession>